<sequence>MESIPFERKEVNVGEVFGCEFNKFSRNRVKSNYIGKSNLNAFIIREIEEISDIFTLFGGKFRTLESMFYRNVYGFFQNYALASDIARLVILYAEGGIYLDVDVKLKKTHLTTILKEAKLQHIDAPLGISFGNLNGGRWESNSPVGNSIIAAPAKSTAILTILESSNKRFDFTVKPTYKSADEIRASSSKQTHPVNLLFPTKQIKLLNLANPSEPVTQMKRNHNWNINDEPYRQCPNGVKDTWVASRAIPEHRFDIACGNTRPQIYKEYLEDNDTGRLPVSQIPSINFRFEKNNESYFEKVDASGKWRKPEIFREKNRTIHHHVDAEFPSKPCLRLEQNELKELLKKLKW</sequence>
<protein>
    <submittedName>
        <fullName evidence="1">Uncharacterized protein</fullName>
    </submittedName>
</protein>
<dbReference type="Proteomes" id="UP000194204">
    <property type="component" value="Unassembled WGS sequence"/>
</dbReference>
<dbReference type="EMBL" id="MUBK01000008">
    <property type="protein sequence ID" value="OTA20617.1"/>
    <property type="molecule type" value="Genomic_DNA"/>
</dbReference>
<proteinExistence type="predicted"/>
<accession>A0A1Y2SNJ6</accession>
<dbReference type="SUPFAM" id="SSF53448">
    <property type="entry name" value="Nucleotide-diphospho-sugar transferases"/>
    <property type="match status" value="1"/>
</dbReference>
<dbReference type="OrthoDB" id="5605951at2"/>
<dbReference type="Pfam" id="PF04488">
    <property type="entry name" value="Gly_transf_sug"/>
    <property type="match status" value="1"/>
</dbReference>
<dbReference type="RefSeq" id="WP_086112199.1">
    <property type="nucleotide sequence ID" value="NZ_CAWNHF010000189.1"/>
</dbReference>
<dbReference type="InterPro" id="IPR007577">
    <property type="entry name" value="GlycoTrfase_DXD_sugar-bd_CS"/>
</dbReference>
<name>A0A1Y2SNJ6_9GAMM</name>
<dbReference type="AlphaFoldDB" id="A0A1Y2SNJ6"/>
<dbReference type="Gene3D" id="3.90.550.20">
    <property type="match status" value="1"/>
</dbReference>
<reference evidence="1 2" key="1">
    <citation type="submission" date="2017-01" db="EMBL/GenBank/DDBJ databases">
        <title>Deconstructing symbiosis and pathogenesis requirements using a combined genomic-metabolomic approach.</title>
        <authorList>
            <person name="Tobias N.J."/>
            <person name="Wolff H."/>
            <person name="Djahanschiri B."/>
            <person name="Ebersberger I."/>
            <person name="Bode H.B."/>
        </authorList>
    </citation>
    <scope>NUCLEOTIDE SEQUENCE [LARGE SCALE GENOMIC DNA]</scope>
    <source>
        <strain evidence="1 2">DSM 4764</strain>
    </source>
</reference>
<evidence type="ECO:0000313" key="1">
    <source>
        <dbReference type="EMBL" id="OTA20617.1"/>
    </source>
</evidence>
<evidence type="ECO:0000313" key="2">
    <source>
        <dbReference type="Proteomes" id="UP000194204"/>
    </source>
</evidence>
<keyword evidence="2" id="KW-1185">Reference proteome</keyword>
<gene>
    <name evidence="1" type="ORF">Xbed_01422</name>
</gene>
<comment type="caution">
    <text evidence="1">The sequence shown here is derived from an EMBL/GenBank/DDBJ whole genome shotgun (WGS) entry which is preliminary data.</text>
</comment>
<dbReference type="InterPro" id="IPR029044">
    <property type="entry name" value="Nucleotide-diphossugar_trans"/>
</dbReference>
<organism evidence="1 2">
    <name type="scientific">Xenorhabdus beddingii</name>
    <dbReference type="NCBI Taxonomy" id="40578"/>
    <lineage>
        <taxon>Bacteria</taxon>
        <taxon>Pseudomonadati</taxon>
        <taxon>Pseudomonadota</taxon>
        <taxon>Gammaproteobacteria</taxon>
        <taxon>Enterobacterales</taxon>
        <taxon>Morganellaceae</taxon>
        <taxon>Xenorhabdus</taxon>
    </lineage>
</organism>